<sequence length="70" mass="7646">MQQPKSQPKPAAQVAAKVIFYLTLPLTYFSQRQNYWTLVDSHVLLGAESTAFVPRVDAPVACGVGAVVNR</sequence>
<dbReference type="EMBL" id="CAKLBY020000109">
    <property type="protein sequence ID" value="CAK7927475.1"/>
    <property type="molecule type" value="Genomic_DNA"/>
</dbReference>
<accession>A0AAV1VKR3</accession>
<gene>
    <name evidence="1" type="ORF">PM001_LOCUS12625</name>
    <name evidence="2" type="ORF">PM001_LOCUS31984</name>
</gene>
<organism evidence="2 3">
    <name type="scientific">Peronospora matthiolae</name>
    <dbReference type="NCBI Taxonomy" id="2874970"/>
    <lineage>
        <taxon>Eukaryota</taxon>
        <taxon>Sar</taxon>
        <taxon>Stramenopiles</taxon>
        <taxon>Oomycota</taxon>
        <taxon>Peronosporomycetes</taxon>
        <taxon>Peronosporales</taxon>
        <taxon>Peronosporaceae</taxon>
        <taxon>Peronospora</taxon>
    </lineage>
</organism>
<protein>
    <submittedName>
        <fullName evidence="2">Uncharacterized protein</fullName>
    </submittedName>
</protein>
<evidence type="ECO:0000313" key="1">
    <source>
        <dbReference type="EMBL" id="CAK7927475.1"/>
    </source>
</evidence>
<dbReference type="AlphaFoldDB" id="A0AAV1VKR3"/>
<proteinExistence type="predicted"/>
<evidence type="ECO:0000313" key="2">
    <source>
        <dbReference type="EMBL" id="CAK7946834.1"/>
    </source>
</evidence>
<reference evidence="2" key="1">
    <citation type="submission" date="2024-01" db="EMBL/GenBank/DDBJ databases">
        <authorList>
            <person name="Webb A."/>
        </authorList>
    </citation>
    <scope>NUCLEOTIDE SEQUENCE</scope>
    <source>
        <strain evidence="2">Pm1</strain>
    </source>
</reference>
<evidence type="ECO:0000313" key="3">
    <source>
        <dbReference type="Proteomes" id="UP001162060"/>
    </source>
</evidence>
<dbReference type="EMBL" id="CAKLBY020000376">
    <property type="protein sequence ID" value="CAK7946834.1"/>
    <property type="molecule type" value="Genomic_DNA"/>
</dbReference>
<comment type="caution">
    <text evidence="2">The sequence shown here is derived from an EMBL/GenBank/DDBJ whole genome shotgun (WGS) entry which is preliminary data.</text>
</comment>
<name>A0AAV1VKR3_9STRA</name>
<dbReference type="Proteomes" id="UP001162060">
    <property type="component" value="Unassembled WGS sequence"/>
</dbReference>